<dbReference type="GO" id="GO:0005737">
    <property type="term" value="C:cytoplasm"/>
    <property type="evidence" value="ECO:0007669"/>
    <property type="project" value="TreeGrafter"/>
</dbReference>
<reference evidence="3" key="1">
    <citation type="journal article" date="2020" name="mSystems">
        <title>Genome- and Community-Level Interaction Insights into Carbon Utilization and Element Cycling Functions of Hydrothermarchaeota in Hydrothermal Sediment.</title>
        <authorList>
            <person name="Zhou Z."/>
            <person name="Liu Y."/>
            <person name="Xu W."/>
            <person name="Pan J."/>
            <person name="Luo Z.H."/>
            <person name="Li M."/>
        </authorList>
    </citation>
    <scope>NUCLEOTIDE SEQUENCE [LARGE SCALE GENOMIC DNA]</scope>
    <source>
        <strain evidence="3">HyVt-92</strain>
    </source>
</reference>
<keyword evidence="2 3" id="KW-0808">Transferase</keyword>
<dbReference type="Pfam" id="PF01916">
    <property type="entry name" value="DS"/>
    <property type="match status" value="1"/>
</dbReference>
<comment type="caution">
    <text evidence="3">The sequence shown here is derived from an EMBL/GenBank/DDBJ whole genome shotgun (WGS) entry which is preliminary data.</text>
</comment>
<dbReference type="AlphaFoldDB" id="A0A7V5LZK9"/>
<accession>A0A7V5LZK9</accession>
<evidence type="ECO:0000313" key="3">
    <source>
        <dbReference type="EMBL" id="HHF97919.1"/>
    </source>
</evidence>
<dbReference type="InterPro" id="IPR029035">
    <property type="entry name" value="DHS-like_NAD/FAD-binding_dom"/>
</dbReference>
<name>A0A7V5LZK9_UNCAE</name>
<gene>
    <name evidence="3" type="ORF">ENL39_00320</name>
</gene>
<dbReference type="Gene3D" id="3.40.910.10">
    <property type="entry name" value="Deoxyhypusine synthase"/>
    <property type="match status" value="1"/>
</dbReference>
<proteinExistence type="inferred from homology"/>
<comment type="similarity">
    <text evidence="1">Belongs to the deoxyhypusine synthase family.</text>
</comment>
<sequence length="338" mass="37642">MMLNKNPVEPFVVKGKGSLEDVLERMGKLSFQARQLGLSFKVWQRMLEDETFIFLGLAGAMVPAGMRKVVSFLIEKRLIDCLVSTGANLFHDLYETLGGKHYQGTPFVDDIKLKEEGVDRIYDTLAPEEGFRKADNFIAEFARTLDRSHSYTTREFIYYLGENLAKKGKEKGIITAAYEKKLPIYCPAIGDSSIGIALAADKVFLNFDVARDVYETAFLSGKAKRTGVIYIGGGTPKNFIQQTQVTLSLIGEEKGGHYYAIQIITDPPHWGGLSGCTLEEAQSWGKIAPEARKVTLYCDATVALPLLVEALALRLKEGFKRSFIPQFEMGKDIKITNI</sequence>
<protein>
    <submittedName>
        <fullName evidence="3">Deoxyhypusine synthase</fullName>
        <ecNumber evidence="3">2.5.1.46</ecNumber>
    </submittedName>
</protein>
<dbReference type="GO" id="GO:0034038">
    <property type="term" value="F:deoxyhypusine synthase activity"/>
    <property type="evidence" value="ECO:0007669"/>
    <property type="project" value="UniProtKB-EC"/>
</dbReference>
<evidence type="ECO:0000256" key="1">
    <source>
        <dbReference type="ARBA" id="ARBA00009892"/>
    </source>
</evidence>
<dbReference type="PANTHER" id="PTHR11703">
    <property type="entry name" value="DEOXYHYPUSINE SYNTHASE"/>
    <property type="match status" value="1"/>
</dbReference>
<organism evidence="3">
    <name type="scientific">Aerophobetes bacterium</name>
    <dbReference type="NCBI Taxonomy" id="2030807"/>
    <lineage>
        <taxon>Bacteria</taxon>
        <taxon>Candidatus Aerophobota</taxon>
    </lineage>
</organism>
<dbReference type="Proteomes" id="UP000886070">
    <property type="component" value="Unassembled WGS sequence"/>
</dbReference>
<dbReference type="EMBL" id="DRTT01000008">
    <property type="protein sequence ID" value="HHF97919.1"/>
    <property type="molecule type" value="Genomic_DNA"/>
</dbReference>
<dbReference type="EC" id="2.5.1.46" evidence="3"/>
<dbReference type="NCBIfam" id="TIGR00321">
    <property type="entry name" value="dhys"/>
    <property type="match status" value="1"/>
</dbReference>
<dbReference type="InterPro" id="IPR036982">
    <property type="entry name" value="Deoxyhypusine_synthase_sf"/>
</dbReference>
<dbReference type="SUPFAM" id="SSF52467">
    <property type="entry name" value="DHS-like NAD/FAD-binding domain"/>
    <property type="match status" value="1"/>
</dbReference>
<dbReference type="PANTHER" id="PTHR11703:SF2">
    <property type="entry name" value="DEOXYHYPUSINE SYNTHASE-LIKE PROTEIN"/>
    <property type="match status" value="1"/>
</dbReference>
<dbReference type="InterPro" id="IPR002773">
    <property type="entry name" value="Deoxyhypusine_synthase"/>
</dbReference>
<evidence type="ECO:0000256" key="2">
    <source>
        <dbReference type="ARBA" id="ARBA00022679"/>
    </source>
</evidence>